<comment type="caution">
    <text evidence="6">The sequence shown here is derived from an EMBL/GenBank/DDBJ whole genome shotgun (WGS) entry which is preliminary data.</text>
</comment>
<dbReference type="GO" id="GO:0006302">
    <property type="term" value="P:double-strand break repair"/>
    <property type="evidence" value="ECO:0007669"/>
    <property type="project" value="TreeGrafter"/>
</dbReference>
<dbReference type="PANTHER" id="PTHR15660">
    <property type="entry name" value="BRISC AND BRCA1-A COMPLEX MEMBER 1"/>
    <property type="match status" value="1"/>
</dbReference>
<reference evidence="6" key="1">
    <citation type="journal article" date="2024" name="Gigascience">
        <title>Chromosome-level genome of the poultry shaft louse Menopon gallinae provides insight into the host-switching and adaptive evolution of parasitic lice.</title>
        <authorList>
            <person name="Xu Y."/>
            <person name="Ma L."/>
            <person name="Liu S."/>
            <person name="Liang Y."/>
            <person name="Liu Q."/>
            <person name="He Z."/>
            <person name="Tian L."/>
            <person name="Duan Y."/>
            <person name="Cai W."/>
            <person name="Li H."/>
            <person name="Song F."/>
        </authorList>
    </citation>
    <scope>NUCLEOTIDE SEQUENCE</scope>
    <source>
        <strain evidence="6">Cailab_2023a</strain>
    </source>
</reference>
<comment type="subcellular location">
    <subcellularLocation>
        <location evidence="1">Nucleus</location>
    </subcellularLocation>
</comment>
<dbReference type="PANTHER" id="PTHR15660:SF1">
    <property type="entry name" value="BRISC AND BRCA1-A COMPLEX MEMBER 1"/>
    <property type="match status" value="1"/>
</dbReference>
<evidence type="ECO:0000313" key="6">
    <source>
        <dbReference type="EMBL" id="KAL0274858.1"/>
    </source>
</evidence>
<dbReference type="GO" id="GO:0045739">
    <property type="term" value="P:positive regulation of DNA repair"/>
    <property type="evidence" value="ECO:0007669"/>
    <property type="project" value="InterPro"/>
</dbReference>
<dbReference type="EMBL" id="JARGDH010000002">
    <property type="protein sequence ID" value="KAL0274858.1"/>
    <property type="molecule type" value="Genomic_DNA"/>
</dbReference>
<dbReference type="GO" id="GO:0070552">
    <property type="term" value="C:BRISC complex"/>
    <property type="evidence" value="ECO:0007669"/>
    <property type="project" value="InterPro"/>
</dbReference>
<accession>A0AAW2HZB4</accession>
<proteinExistence type="predicted"/>
<gene>
    <name evidence="6" type="ORF">PYX00_002891</name>
</gene>
<organism evidence="6">
    <name type="scientific">Menopon gallinae</name>
    <name type="common">poultry shaft louse</name>
    <dbReference type="NCBI Taxonomy" id="328185"/>
    <lineage>
        <taxon>Eukaryota</taxon>
        <taxon>Metazoa</taxon>
        <taxon>Ecdysozoa</taxon>
        <taxon>Arthropoda</taxon>
        <taxon>Hexapoda</taxon>
        <taxon>Insecta</taxon>
        <taxon>Pterygota</taxon>
        <taxon>Neoptera</taxon>
        <taxon>Paraneoptera</taxon>
        <taxon>Psocodea</taxon>
        <taxon>Troctomorpha</taxon>
        <taxon>Phthiraptera</taxon>
        <taxon>Amblycera</taxon>
        <taxon>Menoponidae</taxon>
        <taxon>Menopon</taxon>
    </lineage>
</organism>
<name>A0AAW2HZB4_9NEOP</name>
<keyword evidence="2" id="KW-0963">Cytoplasm</keyword>
<dbReference type="GO" id="GO:0016604">
    <property type="term" value="C:nuclear body"/>
    <property type="evidence" value="ECO:0007669"/>
    <property type="project" value="TreeGrafter"/>
</dbReference>
<keyword evidence="4" id="KW-0234">DNA repair</keyword>
<evidence type="ECO:0000256" key="4">
    <source>
        <dbReference type="ARBA" id="ARBA00023204"/>
    </source>
</evidence>
<keyword evidence="5" id="KW-0539">Nucleus</keyword>
<keyword evidence="3" id="KW-0227">DNA damage</keyword>
<evidence type="ECO:0000256" key="1">
    <source>
        <dbReference type="ARBA" id="ARBA00004123"/>
    </source>
</evidence>
<protein>
    <submittedName>
        <fullName evidence="6">Uncharacterized protein</fullName>
    </submittedName>
</protein>
<evidence type="ECO:0000256" key="2">
    <source>
        <dbReference type="ARBA" id="ARBA00022490"/>
    </source>
</evidence>
<dbReference type="InterPro" id="IPR026126">
    <property type="entry name" value="BABAM1"/>
</dbReference>
<evidence type="ECO:0000256" key="5">
    <source>
        <dbReference type="ARBA" id="ARBA00023242"/>
    </source>
</evidence>
<evidence type="ECO:0000256" key="3">
    <source>
        <dbReference type="ARBA" id="ARBA00022763"/>
    </source>
</evidence>
<dbReference type="GO" id="GO:0070531">
    <property type="term" value="C:BRCA1-A complex"/>
    <property type="evidence" value="ECO:0007669"/>
    <property type="project" value="InterPro"/>
</dbReference>
<dbReference type="GO" id="GO:0007095">
    <property type="term" value="P:mitotic G2 DNA damage checkpoint signaling"/>
    <property type="evidence" value="ECO:0007669"/>
    <property type="project" value="TreeGrafter"/>
</dbReference>
<dbReference type="AlphaFoldDB" id="A0AAW2HZB4"/>
<sequence>MEEVIDANAPKASECEQEAVKDKRNCLQISVTEKIIFCIDAMVLISALEEEDLFNELYDMLVLYIEMKRKISVESVEFQCMLFYDNKKYFEIVINDVKHLRQVFMNLKQKDVERETGAFDFNVVFSSLAKIVHLPHPAVCSKSLPPPHVYHCVMLFGHNCNVPVMKQTNAFDFLIQSPFFTFDMVYIYNNLIEGNICDVIGHALYSLYDVVNGYFFPVSYVNVDKQYKVFAQLLGHPLIRQPQDRARFNLKELIAQENSK</sequence>